<dbReference type="PROSITE" id="PS50010">
    <property type="entry name" value="DH_2"/>
    <property type="match status" value="1"/>
</dbReference>
<dbReference type="GO" id="GO:0007165">
    <property type="term" value="P:signal transduction"/>
    <property type="evidence" value="ECO:0007669"/>
    <property type="project" value="InterPro"/>
</dbReference>
<dbReference type="InterPro" id="IPR011993">
    <property type="entry name" value="PH-like_dom_sf"/>
</dbReference>
<dbReference type="AlphaFoldDB" id="A0A7I8VNE6"/>
<dbReference type="InterPro" id="IPR000219">
    <property type="entry name" value="DH_dom"/>
</dbReference>
<dbReference type="InterPro" id="IPR008936">
    <property type="entry name" value="Rho_GTPase_activation_prot"/>
</dbReference>
<evidence type="ECO:0000256" key="1">
    <source>
        <dbReference type="ARBA" id="ARBA00022468"/>
    </source>
</evidence>
<sequence length="1114" mass="128324">MPREDYLELCAGIDPLLSLSERLIRKIELFVSFYDTASTKVAQLFLNDIQEAYSIYFQRYPSVQRIYYRNSLKDVEFVNFCRTLQKSQGYSFAYLIYLPIQRAAEYEEVVGRLLDNTPTNCKEYEDLAVSKRFLSDMLSTVVDTRSGEVETRHSDNGKLNRKVITHRRKSAPPSTTNSTTSLNSKSYQLTLKKNADQIKPENSKRQLVLEQGEVLVSSNCSQNAQGMQTKERHIGLFNDMLIVAKADKNRLRIKQQIPLNFIWIGESINEVCDSSLCKRYLSFVIGWPTINFVITFKYPQIREKWWAHITDHMDIARHAEEHETAEIRVTNRSLSQRFPGVESSDTEDPEQYSLWVVDKAEEKVVYPLIGHERPFAIKRHYEQRSSGIVDVNQEIEFIMKSHRESRSKLIGNGEQQLKKRKWKSLIRQPWNIFGREDRSFDSYQSPNSKKERSRSKSRDRKCGKLFGQPLTVVNEGGILNPVIYSLLHELSKRTETEGIVRKCGNVGECKRLVGCLDKGRIVDWEQETNTHILVTVLKEYLKQLPSCVVPTEERGQWEEANKEPCLEKKLYKLKILVDDLPIGHAVLLKHLICFFHHVCNNSNINQMITKNVATAIAPSLSRSEFDLATMEEIEKMLDWNAVVETLIEYSTDIFGSSVVNLLDENSCNINIHVTTPDTSRREESLVRQQTDEASLDSLDLETNRPAPVSPSSLSRDSGLSTCESMACGVDDEQKIAPIKPARRSRKPEKLSQKEDSGFSDDKPHLQRSDALDLESPTEIMIVQPFNRSNPKTKSPPPKILLKRGMTCSGADLALHRRNTAKLTTVDLNFDESTSTRPKKPPTYDEAIKRQKVLEEEQDRLRVEQKRRSDRARALKAQSDAIYEKEMRERKSRSVSRSASNASSSSNSSLKTKSRKFREISREHSKSDVQSKSCRSGRGVNRSKSDSCRWSECQLRMIIQQKYYEKLLSEQQAEPLKRSMKDRPWHAELSKKYGDEEKAVIEQKRYTQQKMSNDYNNNSNTNKNRKTWIRPVHPSNEYTDKKITKVQKTVDRTAVAPAPPINNKPINETINNNYRDEVQEADENVNRTFSMPSVSQLRRVWETESTNPNAQKSFL</sequence>
<dbReference type="SMART" id="SM00324">
    <property type="entry name" value="RhoGAP"/>
    <property type="match status" value="1"/>
</dbReference>
<dbReference type="InterPro" id="IPR035899">
    <property type="entry name" value="DBL_dom_sf"/>
</dbReference>
<protein>
    <submittedName>
        <fullName evidence="5">DgyrCDS6507</fullName>
    </submittedName>
</protein>
<dbReference type="GO" id="GO:0005085">
    <property type="term" value="F:guanyl-nucleotide exchange factor activity"/>
    <property type="evidence" value="ECO:0007669"/>
    <property type="project" value="InterPro"/>
</dbReference>
<feature type="compositionally biased region" description="Basic and acidic residues" evidence="2">
    <location>
        <begin position="916"/>
        <end position="928"/>
    </location>
</feature>
<dbReference type="OrthoDB" id="9994905at2759"/>
<evidence type="ECO:0000259" key="4">
    <source>
        <dbReference type="PROSITE" id="PS50238"/>
    </source>
</evidence>
<dbReference type="Proteomes" id="UP000549394">
    <property type="component" value="Unassembled WGS sequence"/>
</dbReference>
<dbReference type="PANTHER" id="PTHR23179">
    <property type="entry name" value="T-CELL ACTIVATION RHO GTPASE ACTIVATING PROTEIN-RELATED"/>
    <property type="match status" value="1"/>
</dbReference>
<dbReference type="Gene3D" id="1.20.900.10">
    <property type="entry name" value="Dbl homology (DH) domain"/>
    <property type="match status" value="1"/>
</dbReference>
<dbReference type="CDD" id="cd00159">
    <property type="entry name" value="RhoGAP"/>
    <property type="match status" value="1"/>
</dbReference>
<dbReference type="PROSITE" id="PS50238">
    <property type="entry name" value="RHOGAP"/>
    <property type="match status" value="1"/>
</dbReference>
<reference evidence="5 6" key="1">
    <citation type="submission" date="2020-08" db="EMBL/GenBank/DDBJ databases">
        <authorList>
            <person name="Hejnol A."/>
        </authorList>
    </citation>
    <scope>NUCLEOTIDE SEQUENCE [LARGE SCALE GENOMIC DNA]</scope>
</reference>
<dbReference type="Pfam" id="PF00620">
    <property type="entry name" value="RhoGAP"/>
    <property type="match status" value="1"/>
</dbReference>
<feature type="region of interest" description="Disordered" evidence="2">
    <location>
        <begin position="830"/>
        <end position="945"/>
    </location>
</feature>
<dbReference type="GO" id="GO:0005096">
    <property type="term" value="F:GTPase activator activity"/>
    <property type="evidence" value="ECO:0007669"/>
    <property type="project" value="UniProtKB-KW"/>
</dbReference>
<dbReference type="SUPFAM" id="SSF50729">
    <property type="entry name" value="PH domain-like"/>
    <property type="match status" value="1"/>
</dbReference>
<evidence type="ECO:0000313" key="6">
    <source>
        <dbReference type="Proteomes" id="UP000549394"/>
    </source>
</evidence>
<feature type="compositionally biased region" description="Basic and acidic residues" evidence="2">
    <location>
        <begin position="448"/>
        <end position="461"/>
    </location>
</feature>
<feature type="compositionally biased region" description="Low complexity" evidence="2">
    <location>
        <begin position="894"/>
        <end position="910"/>
    </location>
</feature>
<dbReference type="Pfam" id="PF00621">
    <property type="entry name" value="RhoGEF"/>
    <property type="match status" value="1"/>
</dbReference>
<organism evidence="5 6">
    <name type="scientific">Dimorphilus gyrociliatus</name>
    <dbReference type="NCBI Taxonomy" id="2664684"/>
    <lineage>
        <taxon>Eukaryota</taxon>
        <taxon>Metazoa</taxon>
        <taxon>Spiralia</taxon>
        <taxon>Lophotrochozoa</taxon>
        <taxon>Annelida</taxon>
        <taxon>Polychaeta</taxon>
        <taxon>Polychaeta incertae sedis</taxon>
        <taxon>Dinophilidae</taxon>
        <taxon>Dimorphilus</taxon>
    </lineage>
</organism>
<dbReference type="SUPFAM" id="SSF48065">
    <property type="entry name" value="DBL homology domain (DH-domain)"/>
    <property type="match status" value="1"/>
</dbReference>
<feature type="compositionally biased region" description="Basic and acidic residues" evidence="2">
    <location>
        <begin position="747"/>
        <end position="770"/>
    </location>
</feature>
<feature type="region of interest" description="Disordered" evidence="2">
    <location>
        <begin position="441"/>
        <end position="461"/>
    </location>
</feature>
<keyword evidence="1" id="KW-0343">GTPase activation</keyword>
<dbReference type="PANTHER" id="PTHR23179:SF3">
    <property type="entry name" value="RHO GTPASE-ACTIVATING PROTEIN 20"/>
    <property type="match status" value="1"/>
</dbReference>
<dbReference type="Gene3D" id="2.30.29.30">
    <property type="entry name" value="Pleckstrin-homology domain (PH domain)/Phosphotyrosine-binding domain (PTB)"/>
    <property type="match status" value="1"/>
</dbReference>
<dbReference type="Pfam" id="PF22286">
    <property type="entry name" value="RHG20_PH"/>
    <property type="match status" value="1"/>
</dbReference>
<dbReference type="InterPro" id="IPR047887">
    <property type="entry name" value="ARHGAP20_PH"/>
</dbReference>
<comment type="caution">
    <text evidence="5">The sequence shown here is derived from an EMBL/GenBank/DDBJ whole genome shotgun (WGS) entry which is preliminary data.</text>
</comment>
<gene>
    <name evidence="5" type="ORF">DGYR_LOCUS6258</name>
</gene>
<dbReference type="InterPro" id="IPR000198">
    <property type="entry name" value="RhoGAP_dom"/>
</dbReference>
<feature type="compositionally biased region" description="Low complexity" evidence="2">
    <location>
        <begin position="709"/>
        <end position="720"/>
    </location>
</feature>
<proteinExistence type="predicted"/>
<feature type="domain" description="Rho-GAP" evidence="4">
    <location>
        <begin position="468"/>
        <end position="654"/>
    </location>
</feature>
<name>A0A7I8VNE6_9ANNE</name>
<evidence type="ECO:0000256" key="2">
    <source>
        <dbReference type="SAM" id="MobiDB-lite"/>
    </source>
</evidence>
<accession>A0A7I8VNE6</accession>
<evidence type="ECO:0000313" key="5">
    <source>
        <dbReference type="EMBL" id="CAD5117761.1"/>
    </source>
</evidence>
<dbReference type="EMBL" id="CAJFCJ010000007">
    <property type="protein sequence ID" value="CAD5117761.1"/>
    <property type="molecule type" value="Genomic_DNA"/>
</dbReference>
<feature type="compositionally biased region" description="Basic and acidic residues" evidence="2">
    <location>
        <begin position="841"/>
        <end position="872"/>
    </location>
</feature>
<feature type="region of interest" description="Disordered" evidence="2">
    <location>
        <begin position="678"/>
        <end position="775"/>
    </location>
</feature>
<evidence type="ECO:0000259" key="3">
    <source>
        <dbReference type="PROSITE" id="PS50010"/>
    </source>
</evidence>
<keyword evidence="6" id="KW-1185">Reference proteome</keyword>
<feature type="domain" description="DH" evidence="3">
    <location>
        <begin position="1"/>
        <end position="144"/>
    </location>
</feature>
<dbReference type="SUPFAM" id="SSF48350">
    <property type="entry name" value="GTPase activation domain, GAP"/>
    <property type="match status" value="1"/>
</dbReference>
<dbReference type="Gene3D" id="1.10.555.10">
    <property type="entry name" value="Rho GTPase activation protein"/>
    <property type="match status" value="1"/>
</dbReference>